<reference evidence="1" key="2">
    <citation type="journal article" date="2015" name="Fish Shellfish Immunol.">
        <title>Early steps in the European eel (Anguilla anguilla)-Vibrio vulnificus interaction in the gills: Role of the RtxA13 toxin.</title>
        <authorList>
            <person name="Callol A."/>
            <person name="Pajuelo D."/>
            <person name="Ebbesson L."/>
            <person name="Teles M."/>
            <person name="MacKenzie S."/>
            <person name="Amaro C."/>
        </authorList>
    </citation>
    <scope>NUCLEOTIDE SEQUENCE</scope>
</reference>
<proteinExistence type="predicted"/>
<dbReference type="AlphaFoldDB" id="A0A0E9RF77"/>
<protein>
    <submittedName>
        <fullName evidence="1">Uncharacterized protein</fullName>
    </submittedName>
</protein>
<name>A0A0E9RF77_ANGAN</name>
<evidence type="ECO:0000313" key="1">
    <source>
        <dbReference type="EMBL" id="JAH27776.1"/>
    </source>
</evidence>
<sequence length="38" mass="4513">MYECVKRIHVNVCTLPHIHTYIQSKCSLAEHMKDNTRI</sequence>
<dbReference type="EMBL" id="GBXM01080801">
    <property type="protein sequence ID" value="JAH27776.1"/>
    <property type="molecule type" value="Transcribed_RNA"/>
</dbReference>
<accession>A0A0E9RF77</accession>
<organism evidence="1">
    <name type="scientific">Anguilla anguilla</name>
    <name type="common">European freshwater eel</name>
    <name type="synonym">Muraena anguilla</name>
    <dbReference type="NCBI Taxonomy" id="7936"/>
    <lineage>
        <taxon>Eukaryota</taxon>
        <taxon>Metazoa</taxon>
        <taxon>Chordata</taxon>
        <taxon>Craniata</taxon>
        <taxon>Vertebrata</taxon>
        <taxon>Euteleostomi</taxon>
        <taxon>Actinopterygii</taxon>
        <taxon>Neopterygii</taxon>
        <taxon>Teleostei</taxon>
        <taxon>Anguilliformes</taxon>
        <taxon>Anguillidae</taxon>
        <taxon>Anguilla</taxon>
    </lineage>
</organism>
<reference evidence="1" key="1">
    <citation type="submission" date="2014-11" db="EMBL/GenBank/DDBJ databases">
        <authorList>
            <person name="Amaro Gonzalez C."/>
        </authorList>
    </citation>
    <scope>NUCLEOTIDE SEQUENCE</scope>
</reference>